<dbReference type="InterPro" id="IPR050679">
    <property type="entry name" value="Bact_HTH_transcr_reg"/>
</dbReference>
<reference evidence="6 7" key="1">
    <citation type="submission" date="2016-03" db="EMBL/GenBank/DDBJ databases">
        <title>Draft Genome Sequence of the Strain BR 10245 (Bradyrhizobium sp.) isolated from nodules of Centrolobium paraense.</title>
        <authorList>
            <person name="Simoes-Araujo J.L.Sr."/>
            <person name="Barauna A.C."/>
            <person name="Silva K."/>
            <person name="Zilli J.E."/>
        </authorList>
    </citation>
    <scope>NUCLEOTIDE SEQUENCE [LARGE SCALE GENOMIC DNA]</scope>
    <source>
        <strain evidence="6 7">BR 10245</strain>
    </source>
</reference>
<dbReference type="Gene3D" id="1.10.10.10">
    <property type="entry name" value="Winged helix-like DNA-binding domain superfamily/Winged helix DNA-binding domain"/>
    <property type="match status" value="1"/>
</dbReference>
<sequence length="256" mass="28163">MSVAPSRLRPTSSLHVTVREEILKRISNGTYQPDAPIPSTAMLGEEFGVSLITIKRALRDLQAAGMIVSVAGKGTYVKKQTRILRKLDMTAPSFEGTTMQLLSVTREKIADPVMLTFSPPREAMLCVRKTIFIDDMPFLYDSTYLSADVADEIVDEFSERLVTEALRRHNILVTNTDLIIDAAPATGQVEDVFGIPTGYPILRRFYKFSTDTADISIYGVLQAPFDRLSCSVSFPARNGRASRPGASSVGSSKHRA</sequence>
<dbReference type="Proteomes" id="UP000076959">
    <property type="component" value="Unassembled WGS sequence"/>
</dbReference>
<dbReference type="CDD" id="cd07377">
    <property type="entry name" value="WHTH_GntR"/>
    <property type="match status" value="1"/>
</dbReference>
<evidence type="ECO:0000256" key="3">
    <source>
        <dbReference type="ARBA" id="ARBA00023163"/>
    </source>
</evidence>
<dbReference type="PANTHER" id="PTHR44846:SF1">
    <property type="entry name" value="MANNOSYL-D-GLYCERATE TRANSPORT_METABOLISM SYSTEM REPRESSOR MNGR-RELATED"/>
    <property type="match status" value="1"/>
</dbReference>
<feature type="domain" description="HTH gntR-type" evidence="5">
    <location>
        <begin position="12"/>
        <end position="80"/>
    </location>
</feature>
<keyword evidence="1" id="KW-0805">Transcription regulation</keyword>
<dbReference type="InterPro" id="IPR036388">
    <property type="entry name" value="WH-like_DNA-bd_sf"/>
</dbReference>
<accession>A0A176YR68</accession>
<dbReference type="SMART" id="SM00345">
    <property type="entry name" value="HTH_GNTR"/>
    <property type="match status" value="1"/>
</dbReference>
<dbReference type="InterPro" id="IPR011663">
    <property type="entry name" value="UTRA"/>
</dbReference>
<feature type="region of interest" description="Disordered" evidence="4">
    <location>
        <begin position="237"/>
        <end position="256"/>
    </location>
</feature>
<dbReference type="EMBL" id="LUUB01000059">
    <property type="protein sequence ID" value="OAF08727.1"/>
    <property type="molecule type" value="Genomic_DNA"/>
</dbReference>
<dbReference type="SUPFAM" id="SSF46785">
    <property type="entry name" value="Winged helix' DNA-binding domain"/>
    <property type="match status" value="1"/>
</dbReference>
<keyword evidence="7" id="KW-1185">Reference proteome</keyword>
<dbReference type="Gene3D" id="3.40.1410.10">
    <property type="entry name" value="Chorismate lyase-like"/>
    <property type="match status" value="1"/>
</dbReference>
<dbReference type="GO" id="GO:0045892">
    <property type="term" value="P:negative regulation of DNA-templated transcription"/>
    <property type="evidence" value="ECO:0007669"/>
    <property type="project" value="TreeGrafter"/>
</dbReference>
<evidence type="ECO:0000256" key="4">
    <source>
        <dbReference type="SAM" id="MobiDB-lite"/>
    </source>
</evidence>
<dbReference type="OrthoDB" id="7334968at2"/>
<dbReference type="STRING" id="1505087.AYJ54_13835"/>
<dbReference type="Pfam" id="PF07702">
    <property type="entry name" value="UTRA"/>
    <property type="match status" value="1"/>
</dbReference>
<dbReference type="InterPro" id="IPR028978">
    <property type="entry name" value="Chorismate_lyase_/UTRA_dom_sf"/>
</dbReference>
<organism evidence="6 7">
    <name type="scientific">Bradyrhizobium centrolobii</name>
    <dbReference type="NCBI Taxonomy" id="1505087"/>
    <lineage>
        <taxon>Bacteria</taxon>
        <taxon>Pseudomonadati</taxon>
        <taxon>Pseudomonadota</taxon>
        <taxon>Alphaproteobacteria</taxon>
        <taxon>Hyphomicrobiales</taxon>
        <taxon>Nitrobacteraceae</taxon>
        <taxon>Bradyrhizobium</taxon>
    </lineage>
</organism>
<dbReference type="PROSITE" id="PS50949">
    <property type="entry name" value="HTH_GNTR"/>
    <property type="match status" value="1"/>
</dbReference>
<evidence type="ECO:0000256" key="1">
    <source>
        <dbReference type="ARBA" id="ARBA00023015"/>
    </source>
</evidence>
<evidence type="ECO:0000313" key="7">
    <source>
        <dbReference type="Proteomes" id="UP000076959"/>
    </source>
</evidence>
<comment type="caution">
    <text evidence="6">The sequence shown here is derived from an EMBL/GenBank/DDBJ whole genome shotgun (WGS) entry which is preliminary data.</text>
</comment>
<dbReference type="AlphaFoldDB" id="A0A176YR68"/>
<proteinExistence type="predicted"/>
<protein>
    <submittedName>
        <fullName evidence="6">GntR family transcriptional regulator</fullName>
    </submittedName>
</protein>
<dbReference type="GO" id="GO:0003700">
    <property type="term" value="F:DNA-binding transcription factor activity"/>
    <property type="evidence" value="ECO:0007669"/>
    <property type="project" value="InterPro"/>
</dbReference>
<dbReference type="PANTHER" id="PTHR44846">
    <property type="entry name" value="MANNOSYL-D-GLYCERATE TRANSPORT/METABOLISM SYSTEM REPRESSOR MNGR-RELATED"/>
    <property type="match status" value="1"/>
</dbReference>
<keyword evidence="3" id="KW-0804">Transcription</keyword>
<dbReference type="Pfam" id="PF00392">
    <property type="entry name" value="GntR"/>
    <property type="match status" value="1"/>
</dbReference>
<evidence type="ECO:0000259" key="5">
    <source>
        <dbReference type="PROSITE" id="PS50949"/>
    </source>
</evidence>
<name>A0A176YR68_9BRAD</name>
<keyword evidence="2" id="KW-0238">DNA-binding</keyword>
<dbReference type="SUPFAM" id="SSF64288">
    <property type="entry name" value="Chorismate lyase-like"/>
    <property type="match status" value="1"/>
</dbReference>
<dbReference type="InterPro" id="IPR036390">
    <property type="entry name" value="WH_DNA-bd_sf"/>
</dbReference>
<evidence type="ECO:0000256" key="2">
    <source>
        <dbReference type="ARBA" id="ARBA00023125"/>
    </source>
</evidence>
<dbReference type="InterPro" id="IPR000524">
    <property type="entry name" value="Tscrpt_reg_HTH_GntR"/>
</dbReference>
<gene>
    <name evidence="6" type="ORF">AYJ54_13835</name>
</gene>
<evidence type="ECO:0000313" key="6">
    <source>
        <dbReference type="EMBL" id="OAF08727.1"/>
    </source>
</evidence>
<dbReference type="GO" id="GO:0003677">
    <property type="term" value="F:DNA binding"/>
    <property type="evidence" value="ECO:0007669"/>
    <property type="project" value="UniProtKB-KW"/>
</dbReference>